<sequence>MSVRLLDKVNEHGNILEERRCEAGHLFEHEAKFRPGNPGDATEWDRPV</sequence>
<accession>A0A6P1CKL7</accession>
<proteinExistence type="predicted"/>
<dbReference type="RefSeq" id="WP_163844044.1">
    <property type="nucleotide sequence ID" value="NZ_JAAGVB010000013.1"/>
</dbReference>
<organism evidence="1 2">
    <name type="scientific">Nocardia cyriacigeorgica</name>
    <dbReference type="NCBI Taxonomy" id="135487"/>
    <lineage>
        <taxon>Bacteria</taxon>
        <taxon>Bacillati</taxon>
        <taxon>Actinomycetota</taxon>
        <taxon>Actinomycetes</taxon>
        <taxon>Mycobacteriales</taxon>
        <taxon>Nocardiaceae</taxon>
        <taxon>Nocardia</taxon>
    </lineage>
</organism>
<protein>
    <submittedName>
        <fullName evidence="1">Uncharacterized protein</fullName>
    </submittedName>
</protein>
<evidence type="ECO:0000313" key="2">
    <source>
        <dbReference type="Proteomes" id="UP000471166"/>
    </source>
</evidence>
<dbReference type="AlphaFoldDB" id="A0A6P1CKL7"/>
<name>A0A6P1CKL7_9NOCA</name>
<dbReference type="Proteomes" id="UP000471166">
    <property type="component" value="Unassembled WGS sequence"/>
</dbReference>
<gene>
    <name evidence="1" type="ORF">GV791_10530</name>
</gene>
<comment type="caution">
    <text evidence="1">The sequence shown here is derived from an EMBL/GenBank/DDBJ whole genome shotgun (WGS) entry which is preliminary data.</text>
</comment>
<dbReference type="EMBL" id="JAAGVB010000013">
    <property type="protein sequence ID" value="NEW32988.1"/>
    <property type="molecule type" value="Genomic_DNA"/>
</dbReference>
<reference evidence="1 2" key="1">
    <citation type="submission" date="2020-01" db="EMBL/GenBank/DDBJ databases">
        <title>Genetics and antimicrobial susceptibilities of Nocardia species isolated from the soil; a comparison with species isolated from humans.</title>
        <authorList>
            <person name="Carrasco G."/>
            <person name="Monzon S."/>
            <person name="Sansegundo M."/>
            <person name="Garcia E."/>
            <person name="Garrido N."/>
            <person name="Medina M.J."/>
            <person name="Villalon P."/>
            <person name="Ramirez-Arocha A.C."/>
            <person name="Jimenez P."/>
            <person name="Cuesta I."/>
            <person name="Valdezate S."/>
        </authorList>
    </citation>
    <scope>NUCLEOTIDE SEQUENCE [LARGE SCALE GENOMIC DNA]</scope>
    <source>
        <strain evidence="1 2">CNM20110626</strain>
    </source>
</reference>
<evidence type="ECO:0000313" key="1">
    <source>
        <dbReference type="EMBL" id="NEW32988.1"/>
    </source>
</evidence>